<name>W4LFZ8_9BACT</name>
<comment type="similarity">
    <text evidence="1">Belongs to the myoviridae tail sheath protein family.</text>
</comment>
<evidence type="ECO:0000256" key="1">
    <source>
        <dbReference type="ARBA" id="ARBA00008005"/>
    </source>
</evidence>
<feature type="domain" description="Tail sheath protein C-terminal" evidence="2">
    <location>
        <begin position="41"/>
        <end position="144"/>
    </location>
</feature>
<comment type="caution">
    <text evidence="3">The sequence shown here is derived from an EMBL/GenBank/DDBJ whole genome shotgun (WGS) entry which is preliminary data.</text>
</comment>
<protein>
    <recommendedName>
        <fullName evidence="2">Tail sheath protein C-terminal domain-containing protein</fullName>
    </recommendedName>
</protein>
<dbReference type="InterPro" id="IPR052042">
    <property type="entry name" value="Tail_sheath_structural"/>
</dbReference>
<proteinExistence type="inferred from homology"/>
<dbReference type="EMBL" id="AZHX01002122">
    <property type="protein sequence ID" value="ETW96917.1"/>
    <property type="molecule type" value="Genomic_DNA"/>
</dbReference>
<reference evidence="3 4" key="1">
    <citation type="journal article" date="2014" name="Nature">
        <title>An environmental bacterial taxon with a large and distinct metabolic repertoire.</title>
        <authorList>
            <person name="Wilson M.C."/>
            <person name="Mori T."/>
            <person name="Ruckert C."/>
            <person name="Uria A.R."/>
            <person name="Helf M.J."/>
            <person name="Takada K."/>
            <person name="Gernert C."/>
            <person name="Steffens U.A."/>
            <person name="Heycke N."/>
            <person name="Schmitt S."/>
            <person name="Rinke C."/>
            <person name="Helfrich E.J."/>
            <person name="Brachmann A.O."/>
            <person name="Gurgui C."/>
            <person name="Wakimoto T."/>
            <person name="Kracht M."/>
            <person name="Crusemann M."/>
            <person name="Hentschel U."/>
            <person name="Abe I."/>
            <person name="Matsunaga S."/>
            <person name="Kalinowski J."/>
            <person name="Takeyama H."/>
            <person name="Piel J."/>
        </authorList>
    </citation>
    <scope>NUCLEOTIDE SEQUENCE [LARGE SCALE GENOMIC DNA]</scope>
    <source>
        <strain evidence="4">TSY2</strain>
    </source>
</reference>
<dbReference type="Proteomes" id="UP000019140">
    <property type="component" value="Unassembled WGS sequence"/>
</dbReference>
<keyword evidence="4" id="KW-1185">Reference proteome</keyword>
<dbReference type="AlphaFoldDB" id="W4LFZ8"/>
<dbReference type="Pfam" id="PF17482">
    <property type="entry name" value="Phage_sheath_1C"/>
    <property type="match status" value="1"/>
</dbReference>
<organism evidence="3 4">
    <name type="scientific">Candidatus Entotheonella gemina</name>
    <dbReference type="NCBI Taxonomy" id="1429439"/>
    <lineage>
        <taxon>Bacteria</taxon>
        <taxon>Pseudomonadati</taxon>
        <taxon>Nitrospinota/Tectimicrobiota group</taxon>
        <taxon>Candidatus Tectimicrobiota</taxon>
        <taxon>Candidatus Entotheonellia</taxon>
        <taxon>Candidatus Entotheonellales</taxon>
        <taxon>Candidatus Entotheonellaceae</taxon>
        <taxon>Candidatus Entotheonella</taxon>
    </lineage>
</organism>
<dbReference type="InterPro" id="IPR020287">
    <property type="entry name" value="Tail_sheath_C"/>
</dbReference>
<evidence type="ECO:0000313" key="3">
    <source>
        <dbReference type="EMBL" id="ETW96917.1"/>
    </source>
</evidence>
<dbReference type="PANTHER" id="PTHR35861:SF1">
    <property type="entry name" value="PHAGE TAIL SHEATH PROTEIN"/>
    <property type="match status" value="1"/>
</dbReference>
<accession>W4LFZ8</accession>
<dbReference type="HOGENOM" id="CLU_1833255_0_0_7"/>
<gene>
    <name evidence="3" type="ORF">ETSY2_45555</name>
</gene>
<evidence type="ECO:0000259" key="2">
    <source>
        <dbReference type="Pfam" id="PF17482"/>
    </source>
</evidence>
<dbReference type="PANTHER" id="PTHR35861">
    <property type="match status" value="1"/>
</dbReference>
<sequence>MLATPVTASDQAQLNPYGVDAIRHLPNAGICVWGARTLSLDPLWQYVNVRRLMIFIEQSIKQSLHWAVFQPNGQKLWSEISREISSFLTAQWRDGALVGKTSAEAFYVKVDASNNPPESMAQGYLHVDMGVAPIRPAEFVVIRVAQLMEVSKAA</sequence>
<evidence type="ECO:0000313" key="4">
    <source>
        <dbReference type="Proteomes" id="UP000019140"/>
    </source>
</evidence>